<gene>
    <name evidence="1" type="ORF">LZC94_40645</name>
</gene>
<keyword evidence="2" id="KW-1185">Reference proteome</keyword>
<protein>
    <submittedName>
        <fullName evidence="1">Uncharacterized protein</fullName>
    </submittedName>
</protein>
<dbReference type="EMBL" id="CP089984">
    <property type="protein sequence ID" value="WXB14128.1"/>
    <property type="molecule type" value="Genomic_DNA"/>
</dbReference>
<dbReference type="RefSeq" id="WP_394823746.1">
    <property type="nucleotide sequence ID" value="NZ_CP089984.1"/>
</dbReference>
<organism evidence="1 2">
    <name type="scientific">Pendulispora albinea</name>
    <dbReference type="NCBI Taxonomy" id="2741071"/>
    <lineage>
        <taxon>Bacteria</taxon>
        <taxon>Pseudomonadati</taxon>
        <taxon>Myxococcota</taxon>
        <taxon>Myxococcia</taxon>
        <taxon>Myxococcales</taxon>
        <taxon>Sorangiineae</taxon>
        <taxon>Pendulisporaceae</taxon>
        <taxon>Pendulispora</taxon>
    </lineage>
</organism>
<evidence type="ECO:0000313" key="2">
    <source>
        <dbReference type="Proteomes" id="UP001370348"/>
    </source>
</evidence>
<dbReference type="SUPFAM" id="SSF82171">
    <property type="entry name" value="DPP6 N-terminal domain-like"/>
    <property type="match status" value="1"/>
</dbReference>
<name>A0ABZ2LW99_9BACT</name>
<reference evidence="1 2" key="1">
    <citation type="submission" date="2021-12" db="EMBL/GenBank/DDBJ databases">
        <title>Discovery of the Pendulisporaceae a myxobacterial family with distinct sporulation behavior and unique specialized metabolism.</title>
        <authorList>
            <person name="Garcia R."/>
            <person name="Popoff A."/>
            <person name="Bader C.D."/>
            <person name="Loehr J."/>
            <person name="Walesch S."/>
            <person name="Walt C."/>
            <person name="Boldt J."/>
            <person name="Bunk B."/>
            <person name="Haeckl F.J.F.P.J."/>
            <person name="Gunesch A.P."/>
            <person name="Birkelbach J."/>
            <person name="Nuebel U."/>
            <person name="Pietschmann T."/>
            <person name="Bach T."/>
            <person name="Mueller R."/>
        </authorList>
    </citation>
    <scope>NUCLEOTIDE SEQUENCE [LARGE SCALE GENOMIC DNA]</scope>
    <source>
        <strain evidence="1 2">MSr11954</strain>
    </source>
</reference>
<accession>A0ABZ2LW99</accession>
<dbReference type="Gene3D" id="2.120.10.30">
    <property type="entry name" value="TolB, C-terminal domain"/>
    <property type="match status" value="1"/>
</dbReference>
<proteinExistence type="predicted"/>
<evidence type="ECO:0000313" key="1">
    <source>
        <dbReference type="EMBL" id="WXB14128.1"/>
    </source>
</evidence>
<sequence>MNRRVAFFSVVLAASVTTAAVYVVRAARARGAPSPAIAMTIAANHEPLVLFRDLEGNEGHFGKVAMATIGSERAPHPGARASSELSCVRIHFAAGRGLCLEADDAVPETSHLHIVGPDLQPRASLSLNGIPSRARVARDGRYGAVTLFVAGHSYDDANMSTKTLLLDMAAGRVLSDLEQFAVYREGQRFESRDFNFWGVTFTRDSNRFFATLSSGGKTWLVRGDVAEKRVETVRENVECPSLSPDEKRIVFKKRVGSGGTHRLHALEIETLRERELGEEQPIDDQVEWLDDAHILYKNGPQIFALDVDGTSKAQVFLPRASSPAVVRPSR</sequence>
<dbReference type="Proteomes" id="UP001370348">
    <property type="component" value="Chromosome"/>
</dbReference>
<dbReference type="InterPro" id="IPR011042">
    <property type="entry name" value="6-blade_b-propeller_TolB-like"/>
</dbReference>